<feature type="compositionally biased region" description="Pro residues" evidence="4">
    <location>
        <begin position="489"/>
        <end position="503"/>
    </location>
</feature>
<evidence type="ECO:0000313" key="5">
    <source>
        <dbReference type="EMBL" id="GCE42714.1"/>
    </source>
</evidence>
<sequence>MMGMSLGMSTGAAGVSSALVTTASNGAQNVEFRYLSADQAHTDLGDLVRSSISLMTTQVPADPTTPDAFAVAYRTQEQAHSIRSAVSRQRHRVHLVPETAATLTYLRHTGEVAQHATVAIVDFGESGLSVAVVDQVDGTVLHADRTSHVSGTGFDDLIFHHVVGSLTTPHPLRHLDRDLLSARCRVAKEQLSSEPKSHVDIDLQGIRPIEISRTGFDEIAAPTVRVAVEFIRATIADSPRRPEALALVGGGANIPAITAAVTGAFTARVIAVPEPDTATAKGAALLAVSSAIRDYPPTESNRPGSAAKVSGALVGALVVGGLVLGYGVKELAPAPDPNVSPAGTDMFQTTEQVATTTTDEPPATRIPSYDPTPTSEYYPNQVAPPTSEPQTDRTPAQAPDSTTETTPPRTTTPLPTPTAPARPTLPGTEPPQPSWPHIEWPAIPPLWPQVPGESTPNEPSPVAPAPGGPEAAPPPNGAPTAPAESTAPAAPPAPAAPTAPPESVPAAPEGLFPMIPAPGTVAPSAPAGAQPSGAQPGEALTPPATQTVTIPVS</sequence>
<feature type="compositionally biased region" description="Low complexity" evidence="4">
    <location>
        <begin position="522"/>
        <end position="537"/>
    </location>
</feature>
<comment type="caution">
    <text evidence="5">The sequence shown here is derived from an EMBL/GenBank/DDBJ whole genome shotgun (WGS) entry which is preliminary data.</text>
</comment>
<dbReference type="InterPro" id="IPR013126">
    <property type="entry name" value="Hsp_70_fam"/>
</dbReference>
<evidence type="ECO:0000256" key="1">
    <source>
        <dbReference type="ARBA" id="ARBA00022741"/>
    </source>
</evidence>
<dbReference type="AlphaFoldDB" id="A0A402CGL2"/>
<organism evidence="5 6">
    <name type="scientific">Rhodococcus wratislaviensis</name>
    <name type="common">Tsukamurella wratislaviensis</name>
    <dbReference type="NCBI Taxonomy" id="44752"/>
    <lineage>
        <taxon>Bacteria</taxon>
        <taxon>Bacillati</taxon>
        <taxon>Actinomycetota</taxon>
        <taxon>Actinomycetes</taxon>
        <taxon>Mycobacteriales</taxon>
        <taxon>Nocardiaceae</taxon>
        <taxon>Rhodococcus</taxon>
    </lineage>
</organism>
<keyword evidence="1" id="KW-0547">Nucleotide-binding</keyword>
<dbReference type="GO" id="GO:0140662">
    <property type="term" value="F:ATP-dependent protein folding chaperone"/>
    <property type="evidence" value="ECO:0007669"/>
    <property type="project" value="InterPro"/>
</dbReference>
<dbReference type="SUPFAM" id="SSF53067">
    <property type="entry name" value="Actin-like ATPase domain"/>
    <property type="match status" value="1"/>
</dbReference>
<evidence type="ECO:0000256" key="3">
    <source>
        <dbReference type="ARBA" id="ARBA00023186"/>
    </source>
</evidence>
<keyword evidence="6" id="KW-1185">Reference proteome</keyword>
<protein>
    <recommendedName>
        <fullName evidence="7">Hsp70 protein</fullName>
    </recommendedName>
</protein>
<gene>
    <name evidence="5" type="ORF">Rhow_006843</name>
</gene>
<reference evidence="5 6" key="1">
    <citation type="submission" date="2018-11" db="EMBL/GenBank/DDBJ databases">
        <title>Microbial catabolism of amino acid.</title>
        <authorList>
            <person name="Hibi M."/>
            <person name="Ogawa J."/>
        </authorList>
    </citation>
    <scope>NUCLEOTIDE SEQUENCE [LARGE SCALE GENOMIC DNA]</scope>
    <source>
        <strain evidence="5 6">C31-06</strain>
    </source>
</reference>
<dbReference type="GO" id="GO:0005524">
    <property type="term" value="F:ATP binding"/>
    <property type="evidence" value="ECO:0007669"/>
    <property type="project" value="UniProtKB-KW"/>
</dbReference>
<evidence type="ECO:0000256" key="2">
    <source>
        <dbReference type="ARBA" id="ARBA00022840"/>
    </source>
</evidence>
<evidence type="ECO:0000313" key="6">
    <source>
        <dbReference type="Proteomes" id="UP000287519"/>
    </source>
</evidence>
<dbReference type="Gene3D" id="3.30.420.40">
    <property type="match status" value="2"/>
</dbReference>
<dbReference type="PANTHER" id="PTHR42749">
    <property type="entry name" value="CELL SHAPE-DETERMINING PROTEIN MREB"/>
    <property type="match status" value="1"/>
</dbReference>
<dbReference type="Gene3D" id="3.90.640.10">
    <property type="entry name" value="Actin, Chain A, domain 4"/>
    <property type="match status" value="1"/>
</dbReference>
<keyword evidence="3" id="KW-0143">Chaperone</keyword>
<feature type="compositionally biased region" description="Low complexity" evidence="4">
    <location>
        <begin position="402"/>
        <end position="413"/>
    </location>
</feature>
<proteinExistence type="predicted"/>
<keyword evidence="2" id="KW-0067">ATP-binding</keyword>
<dbReference type="Proteomes" id="UP000287519">
    <property type="component" value="Unassembled WGS sequence"/>
</dbReference>
<feature type="region of interest" description="Disordered" evidence="4">
    <location>
        <begin position="353"/>
        <end position="553"/>
    </location>
</feature>
<evidence type="ECO:0000256" key="4">
    <source>
        <dbReference type="SAM" id="MobiDB-lite"/>
    </source>
</evidence>
<dbReference type="InterPro" id="IPR043129">
    <property type="entry name" value="ATPase_NBD"/>
</dbReference>
<evidence type="ECO:0008006" key="7">
    <source>
        <dbReference type="Google" id="ProtNLM"/>
    </source>
</evidence>
<feature type="compositionally biased region" description="Pro residues" evidence="4">
    <location>
        <begin position="458"/>
        <end position="477"/>
    </location>
</feature>
<accession>A0A402CGL2</accession>
<dbReference type="PANTHER" id="PTHR42749:SF1">
    <property type="entry name" value="CELL SHAPE-DETERMINING PROTEIN MREB"/>
    <property type="match status" value="1"/>
</dbReference>
<dbReference type="Pfam" id="PF00012">
    <property type="entry name" value="HSP70"/>
    <property type="match status" value="1"/>
</dbReference>
<dbReference type="EMBL" id="BHYM01000061">
    <property type="protein sequence ID" value="GCE42714.1"/>
    <property type="molecule type" value="Genomic_DNA"/>
</dbReference>
<name>A0A402CGL2_RHOWR</name>
<feature type="compositionally biased region" description="Low complexity" evidence="4">
    <location>
        <begin position="478"/>
        <end position="488"/>
    </location>
</feature>
<feature type="compositionally biased region" description="Polar residues" evidence="4">
    <location>
        <begin position="543"/>
        <end position="553"/>
    </location>
</feature>